<dbReference type="EMBL" id="JAPZBU010000009">
    <property type="protein sequence ID" value="KAJ5385877.1"/>
    <property type="molecule type" value="Genomic_DNA"/>
</dbReference>
<gene>
    <name evidence="3" type="ORF">N7509_008418</name>
</gene>
<keyword evidence="1" id="KW-0378">Hydrolase</keyword>
<evidence type="ECO:0000256" key="1">
    <source>
        <dbReference type="ARBA" id="ARBA00022801"/>
    </source>
</evidence>
<dbReference type="PANTHER" id="PTHR48081:SF3">
    <property type="entry name" value="ALPHA_BETA HYDROLASE FOLD-3 DOMAIN-CONTAINING PROTEIN"/>
    <property type="match status" value="1"/>
</dbReference>
<dbReference type="GO" id="GO:0016787">
    <property type="term" value="F:hydrolase activity"/>
    <property type="evidence" value="ECO:0007669"/>
    <property type="project" value="UniProtKB-KW"/>
</dbReference>
<feature type="domain" description="Alpha/beta hydrolase fold-3" evidence="2">
    <location>
        <begin position="65"/>
        <end position="187"/>
    </location>
</feature>
<dbReference type="InterPro" id="IPR013094">
    <property type="entry name" value="AB_hydrolase_3"/>
</dbReference>
<dbReference type="OrthoDB" id="19653at2759"/>
<keyword evidence="4" id="KW-1185">Reference proteome</keyword>
<accession>A0A9W9VMK4</accession>
<organism evidence="3 4">
    <name type="scientific">Penicillium cosmopolitanum</name>
    <dbReference type="NCBI Taxonomy" id="1131564"/>
    <lineage>
        <taxon>Eukaryota</taxon>
        <taxon>Fungi</taxon>
        <taxon>Dikarya</taxon>
        <taxon>Ascomycota</taxon>
        <taxon>Pezizomycotina</taxon>
        <taxon>Eurotiomycetes</taxon>
        <taxon>Eurotiomycetidae</taxon>
        <taxon>Eurotiales</taxon>
        <taxon>Aspergillaceae</taxon>
        <taxon>Penicillium</taxon>
    </lineage>
</organism>
<dbReference type="RefSeq" id="XP_056483675.1">
    <property type="nucleotide sequence ID" value="XM_056633055.1"/>
</dbReference>
<dbReference type="Pfam" id="PF07859">
    <property type="entry name" value="Abhydrolase_3"/>
    <property type="match status" value="1"/>
</dbReference>
<dbReference type="Gene3D" id="3.40.50.1820">
    <property type="entry name" value="alpha/beta hydrolase"/>
    <property type="match status" value="1"/>
</dbReference>
<protein>
    <recommendedName>
        <fullName evidence="2">Alpha/beta hydrolase fold-3 domain-containing protein</fullName>
    </recommendedName>
</protein>
<dbReference type="InterPro" id="IPR029058">
    <property type="entry name" value="AB_hydrolase_fold"/>
</dbReference>
<dbReference type="GO" id="GO:0072330">
    <property type="term" value="P:monocarboxylic acid biosynthetic process"/>
    <property type="evidence" value="ECO:0007669"/>
    <property type="project" value="UniProtKB-ARBA"/>
</dbReference>
<dbReference type="InterPro" id="IPR050300">
    <property type="entry name" value="GDXG_lipolytic_enzyme"/>
</dbReference>
<dbReference type="GeneID" id="81372035"/>
<name>A0A9W9VMK4_9EURO</name>
<dbReference type="AlphaFoldDB" id="A0A9W9VMK4"/>
<dbReference type="PANTHER" id="PTHR48081">
    <property type="entry name" value="AB HYDROLASE SUPERFAMILY PROTEIN C4A8.06C"/>
    <property type="match status" value="1"/>
</dbReference>
<dbReference type="InterPro" id="IPR000073">
    <property type="entry name" value="AB_hydrolase_1"/>
</dbReference>
<comment type="caution">
    <text evidence="3">The sequence shown here is derived from an EMBL/GenBank/DDBJ whole genome shotgun (WGS) entry which is preliminary data.</text>
</comment>
<proteinExistence type="predicted"/>
<dbReference type="GO" id="GO:0017000">
    <property type="term" value="P:antibiotic biosynthetic process"/>
    <property type="evidence" value="ECO:0007669"/>
    <property type="project" value="UniProtKB-ARBA"/>
</dbReference>
<evidence type="ECO:0000313" key="4">
    <source>
        <dbReference type="Proteomes" id="UP001147747"/>
    </source>
</evidence>
<sequence>MSPPHAFFDLVKALSSLDVDKFHGFEIISARYKILPVGVGGISTDVLIPKTRLKTRRLSKCPLMIRIHGGFLVTGSSRYAPWFSSWILDYAERSDAIIVSPNYRLLPEATGDDILQDINDFWNWLHEGGLSECLKMAGYVDLTVELSQLLLLGESAGGYLAVQLALTYPTQVKAVIGAYPMLDLKSPFYTEAFSKPIVGMIIWALWQEERGLRCPQQQTPPGRLDLAFAIVQNGRFLQFCGIENPNLFPMDRVRIMCSSLLAQLPPMFIFHGEQDSAVPVEGSRKFIALVRDKVKDPKIYLHVQEGDHGFDVDATLDTPWLRDGLVMISKAWSG</sequence>
<evidence type="ECO:0000259" key="2">
    <source>
        <dbReference type="Pfam" id="PF07859"/>
    </source>
</evidence>
<dbReference type="SUPFAM" id="SSF53474">
    <property type="entry name" value="alpha/beta-Hydrolases"/>
    <property type="match status" value="1"/>
</dbReference>
<reference evidence="3" key="1">
    <citation type="submission" date="2022-12" db="EMBL/GenBank/DDBJ databases">
        <authorList>
            <person name="Petersen C."/>
        </authorList>
    </citation>
    <scope>NUCLEOTIDE SEQUENCE</scope>
    <source>
        <strain evidence="3">IBT 29677</strain>
    </source>
</reference>
<dbReference type="Proteomes" id="UP001147747">
    <property type="component" value="Unassembled WGS sequence"/>
</dbReference>
<evidence type="ECO:0000313" key="3">
    <source>
        <dbReference type="EMBL" id="KAJ5385877.1"/>
    </source>
</evidence>
<dbReference type="PRINTS" id="PR00111">
    <property type="entry name" value="ABHYDROLASE"/>
</dbReference>
<reference evidence="3" key="2">
    <citation type="journal article" date="2023" name="IMA Fungus">
        <title>Comparative genomic study of the Penicillium genus elucidates a diverse pangenome and 15 lateral gene transfer events.</title>
        <authorList>
            <person name="Petersen C."/>
            <person name="Sorensen T."/>
            <person name="Nielsen M.R."/>
            <person name="Sondergaard T.E."/>
            <person name="Sorensen J.L."/>
            <person name="Fitzpatrick D.A."/>
            <person name="Frisvad J.C."/>
            <person name="Nielsen K.L."/>
        </authorList>
    </citation>
    <scope>NUCLEOTIDE SEQUENCE</scope>
    <source>
        <strain evidence="3">IBT 29677</strain>
    </source>
</reference>